<feature type="domain" description="DUF306" evidence="2">
    <location>
        <begin position="36"/>
        <end position="138"/>
    </location>
</feature>
<dbReference type="Pfam" id="PF03724">
    <property type="entry name" value="META"/>
    <property type="match status" value="1"/>
</dbReference>
<proteinExistence type="predicted"/>
<keyword evidence="1" id="KW-0732">Signal</keyword>
<dbReference type="InterPro" id="IPR053147">
    <property type="entry name" value="Hsp_HslJ-like"/>
</dbReference>
<dbReference type="InterPro" id="IPR005184">
    <property type="entry name" value="DUF306_Meta_HslJ"/>
</dbReference>
<evidence type="ECO:0000313" key="3">
    <source>
        <dbReference type="EMBL" id="RSK44915.1"/>
    </source>
</evidence>
<dbReference type="Proteomes" id="UP000273500">
    <property type="component" value="Unassembled WGS sequence"/>
</dbReference>
<evidence type="ECO:0000259" key="2">
    <source>
        <dbReference type="Pfam" id="PF03724"/>
    </source>
</evidence>
<reference evidence="3 4" key="1">
    <citation type="submission" date="2018-12" db="EMBL/GenBank/DDBJ databases">
        <authorList>
            <person name="Feng G."/>
            <person name="Zhu H."/>
        </authorList>
    </citation>
    <scope>NUCLEOTIDE SEQUENCE [LARGE SCALE GENOMIC DNA]</scope>
    <source>
        <strain evidence="3 4">KCTC 12533</strain>
    </source>
</reference>
<dbReference type="OrthoDB" id="5348860at2"/>
<dbReference type="InterPro" id="IPR038670">
    <property type="entry name" value="HslJ-like_sf"/>
</dbReference>
<organism evidence="3 4">
    <name type="scientific">Hymenobacter rigui</name>
    <dbReference type="NCBI Taxonomy" id="334424"/>
    <lineage>
        <taxon>Bacteria</taxon>
        <taxon>Pseudomonadati</taxon>
        <taxon>Bacteroidota</taxon>
        <taxon>Cytophagia</taxon>
        <taxon>Cytophagales</taxon>
        <taxon>Hymenobacteraceae</taxon>
        <taxon>Hymenobacter</taxon>
    </lineage>
</organism>
<gene>
    <name evidence="3" type="ORF">EI291_19810</name>
</gene>
<dbReference type="PANTHER" id="PTHR35535:SF1">
    <property type="entry name" value="HEAT SHOCK PROTEIN HSLJ"/>
    <property type="match status" value="1"/>
</dbReference>
<keyword evidence="4" id="KW-1185">Reference proteome</keyword>
<sequence>MRYFFPAFLLLTACQTTAPATETTSTPAPATAAPAAELRGTKWLLHSLNGQPVTSADGKEIYLLLSATEAQAEGQAGCNRFRGPVEPAAPNQLRFGPLMATKMACPDLPIENGFMNALNTTRTYRISGDTLRLYAEATTRPSAELHRGQ</sequence>
<accession>A0A3R9V1X1</accession>
<comment type="caution">
    <text evidence="3">The sequence shown here is derived from an EMBL/GenBank/DDBJ whole genome shotgun (WGS) entry which is preliminary data.</text>
</comment>
<name>A0A3R9V1X1_9BACT</name>
<protein>
    <submittedName>
        <fullName evidence="3">META domain-containing protein</fullName>
    </submittedName>
</protein>
<dbReference type="RefSeq" id="WP_125424024.1">
    <property type="nucleotide sequence ID" value="NZ_RWIT01000017.1"/>
</dbReference>
<evidence type="ECO:0000313" key="4">
    <source>
        <dbReference type="Proteomes" id="UP000273500"/>
    </source>
</evidence>
<evidence type="ECO:0000256" key="1">
    <source>
        <dbReference type="SAM" id="SignalP"/>
    </source>
</evidence>
<dbReference type="PANTHER" id="PTHR35535">
    <property type="entry name" value="HEAT SHOCK PROTEIN HSLJ"/>
    <property type="match status" value="1"/>
</dbReference>
<dbReference type="AlphaFoldDB" id="A0A3R9V1X1"/>
<dbReference type="EMBL" id="RWIT01000017">
    <property type="protein sequence ID" value="RSK44915.1"/>
    <property type="molecule type" value="Genomic_DNA"/>
</dbReference>
<dbReference type="Gene3D" id="2.40.128.270">
    <property type="match status" value="1"/>
</dbReference>
<feature type="signal peptide" evidence="1">
    <location>
        <begin position="1"/>
        <end position="20"/>
    </location>
</feature>
<feature type="chain" id="PRO_5018559346" evidence="1">
    <location>
        <begin position="21"/>
        <end position="149"/>
    </location>
</feature>